<evidence type="ECO:0000313" key="1">
    <source>
        <dbReference type="EMBL" id="MEQ2433101.1"/>
    </source>
</evidence>
<dbReference type="EMBL" id="JBBMFP010000020">
    <property type="protein sequence ID" value="MEQ2433101.1"/>
    <property type="molecule type" value="Genomic_DNA"/>
</dbReference>
<protein>
    <submittedName>
        <fullName evidence="1">Uncharacterized protein</fullName>
    </submittedName>
</protein>
<sequence length="64" mass="7098">MELLMLGLLIIIGLVMLLLLSGSLLAVKYLDEEMNGSRHGGNFPTTCREAGRRKLKQRLGKDGR</sequence>
<dbReference type="Proteomes" id="UP001457898">
    <property type="component" value="Unassembled WGS sequence"/>
</dbReference>
<reference evidence="1 2" key="1">
    <citation type="submission" date="2024-03" db="EMBL/GenBank/DDBJ databases">
        <title>Human intestinal bacterial collection.</title>
        <authorList>
            <person name="Pauvert C."/>
            <person name="Hitch T.C.A."/>
            <person name="Clavel T."/>
        </authorList>
    </citation>
    <scope>NUCLEOTIDE SEQUENCE [LARGE SCALE GENOMIC DNA]</scope>
    <source>
        <strain evidence="1 2">CLA-SR-H028</strain>
    </source>
</reference>
<evidence type="ECO:0000313" key="2">
    <source>
        <dbReference type="Proteomes" id="UP001457898"/>
    </source>
</evidence>
<keyword evidence="2" id="KW-1185">Reference proteome</keyword>
<organism evidence="1 2">
    <name type="scientific">Blautia caccae</name>
    <dbReference type="NCBI Taxonomy" id="3133175"/>
    <lineage>
        <taxon>Bacteria</taxon>
        <taxon>Bacillati</taxon>
        <taxon>Bacillota</taxon>
        <taxon>Clostridia</taxon>
        <taxon>Lachnospirales</taxon>
        <taxon>Lachnospiraceae</taxon>
        <taxon>Blautia</taxon>
    </lineage>
</organism>
<name>A0ABV1DRT0_9FIRM</name>
<dbReference type="RefSeq" id="WP_349064594.1">
    <property type="nucleotide sequence ID" value="NZ_JBBMFP010000020.1"/>
</dbReference>
<accession>A0ABV1DRT0</accession>
<proteinExistence type="predicted"/>
<gene>
    <name evidence="1" type="ORF">WMO65_19065</name>
</gene>
<comment type="caution">
    <text evidence="1">The sequence shown here is derived from an EMBL/GenBank/DDBJ whole genome shotgun (WGS) entry which is preliminary data.</text>
</comment>